<evidence type="ECO:0000256" key="2">
    <source>
        <dbReference type="SAM" id="Phobius"/>
    </source>
</evidence>
<name>A0A1I7VFG2_LOALO</name>
<dbReference type="Proteomes" id="UP000095285">
    <property type="component" value="Unassembled WGS sequence"/>
</dbReference>
<organism evidence="3 4">
    <name type="scientific">Loa loa</name>
    <name type="common">Eye worm</name>
    <name type="synonym">Filaria loa</name>
    <dbReference type="NCBI Taxonomy" id="7209"/>
    <lineage>
        <taxon>Eukaryota</taxon>
        <taxon>Metazoa</taxon>
        <taxon>Ecdysozoa</taxon>
        <taxon>Nematoda</taxon>
        <taxon>Chromadorea</taxon>
        <taxon>Rhabditida</taxon>
        <taxon>Spirurina</taxon>
        <taxon>Spiruromorpha</taxon>
        <taxon>Filarioidea</taxon>
        <taxon>Onchocercidae</taxon>
        <taxon>Loa</taxon>
    </lineage>
</organism>
<feature type="region of interest" description="Disordered" evidence="1">
    <location>
        <begin position="553"/>
        <end position="591"/>
    </location>
</feature>
<reference evidence="3" key="1">
    <citation type="submission" date="2012-04" db="EMBL/GenBank/DDBJ databases">
        <title>The Genome Sequence of Loa loa.</title>
        <authorList>
            <consortium name="The Broad Institute Genome Sequencing Platform"/>
            <consortium name="Broad Institute Genome Sequencing Center for Infectious Disease"/>
            <person name="Nutman T.B."/>
            <person name="Fink D.L."/>
            <person name="Russ C."/>
            <person name="Young S."/>
            <person name="Zeng Q."/>
            <person name="Gargeya S."/>
            <person name="Alvarado L."/>
            <person name="Berlin A."/>
            <person name="Chapman S.B."/>
            <person name="Chen Z."/>
            <person name="Freedman E."/>
            <person name="Gellesch M."/>
            <person name="Goldberg J."/>
            <person name="Griggs A."/>
            <person name="Gujja S."/>
            <person name="Heilman E.R."/>
            <person name="Heiman D."/>
            <person name="Howarth C."/>
            <person name="Mehta T."/>
            <person name="Neiman D."/>
            <person name="Pearson M."/>
            <person name="Roberts A."/>
            <person name="Saif S."/>
            <person name="Shea T."/>
            <person name="Shenoy N."/>
            <person name="Sisk P."/>
            <person name="Stolte C."/>
            <person name="Sykes S."/>
            <person name="White J."/>
            <person name="Yandava C."/>
            <person name="Haas B."/>
            <person name="Henn M.R."/>
            <person name="Nusbaum C."/>
            <person name="Birren B."/>
        </authorList>
    </citation>
    <scope>NUCLEOTIDE SEQUENCE [LARGE SCALE GENOMIC DNA]</scope>
</reference>
<dbReference type="AlphaFoldDB" id="A0A1I7VFG2"/>
<feature type="compositionally biased region" description="Low complexity" evidence="1">
    <location>
        <begin position="485"/>
        <end position="497"/>
    </location>
</feature>
<dbReference type="WBParaSite" id="EN70_1962">
    <property type="protein sequence ID" value="EN70_1962"/>
    <property type="gene ID" value="EN70_1962"/>
</dbReference>
<dbReference type="Gene3D" id="3.40.50.300">
    <property type="entry name" value="P-loop containing nucleotide triphosphate hydrolases"/>
    <property type="match status" value="1"/>
</dbReference>
<feature type="compositionally biased region" description="Polar residues" evidence="1">
    <location>
        <begin position="559"/>
        <end position="590"/>
    </location>
</feature>
<keyword evidence="2" id="KW-1133">Transmembrane helix</keyword>
<keyword evidence="3" id="KW-1185">Reference proteome</keyword>
<dbReference type="InterPro" id="IPR027417">
    <property type="entry name" value="P-loop_NTPase"/>
</dbReference>
<protein>
    <submittedName>
        <fullName evidence="4">RNA polymerase II-associated factor 1 homolog</fullName>
    </submittedName>
</protein>
<dbReference type="PANTHER" id="PTHR32046">
    <property type="entry name" value="G DOMAIN-CONTAINING PROTEIN"/>
    <property type="match status" value="1"/>
</dbReference>
<dbReference type="PANTHER" id="PTHR32046:SF11">
    <property type="entry name" value="IMMUNE-ASSOCIATED NUCLEOTIDE-BINDING PROTEIN 10-LIKE"/>
    <property type="match status" value="1"/>
</dbReference>
<keyword evidence="2" id="KW-0472">Membrane</keyword>
<accession>A0A1I7VFG2</accession>
<reference evidence="4" key="2">
    <citation type="submission" date="2016-11" db="UniProtKB">
        <authorList>
            <consortium name="WormBaseParasite"/>
        </authorList>
    </citation>
    <scope>IDENTIFICATION</scope>
</reference>
<dbReference type="STRING" id="7209.A0A1I7VFG2"/>
<evidence type="ECO:0000256" key="1">
    <source>
        <dbReference type="SAM" id="MobiDB-lite"/>
    </source>
</evidence>
<proteinExistence type="predicted"/>
<evidence type="ECO:0000313" key="4">
    <source>
        <dbReference type="WBParaSite" id="EN70_1962"/>
    </source>
</evidence>
<sequence length="728" mass="82667">MLLSEARTMVGISAEILVQQTVSKFAGEEFDVGNVRTVFAGSSKDNIKRTDRIILLIGPTGSNKSNLIDCMCNYFYGAKFDGTRYKIANEIFDRGSTPIKSITKYVFNATAMPFRPVIIDTPEITSNSEIPAREGTACAIHDFLIESQHIHISALCLVLKFDQTSISKDEKVISETINLFPSYMLPSTIILFSSNDEKPILSSSIKLVLRDLNLNYSKYYFFNDHFLQTKGKKQDDEMEKQKARLSWDLSMGELDRFFEQVRRLNPRQIIPDENIEFIDDDMPQHTSTFTQPSTRSVPYERIIPIKLIGQKSTILKAPATLKDWNSSETPIIKRYVYDPGTMTHREYVMKLQKDGKLSAGEYANIQNFDTMIQVHKAHETLINDVPLENRGIKKGQLSSDGNALAYVHMRSTPPPEYSTEALAVLHQPTDDDEARKARIEKRLSTVIDMESQQRAHSQYSKSAVQRQIARRTSSGSEHSKSCGVSPQQQQSPKRQIRQTEQIIQRLEDGILSTRNVTENRACQRLNDQEYRNYVKTPEMKRSKSPILLRLLTSKKKRCPSTSSAQEQVDNSFEQPRALETNSGQSLQSPLRSYGRLVHDDEIEEQPQDGTIHLSEESPTTATVSRQKLHTEKAGIGMKSGYRANERDELLDVKQLSLEEGLTPHPYKTDPWTKNGRRDKVGAEGVRLMEIGKSTSSTWDWVNCCFYLLAPLFIFFIIIAIIITLAILA</sequence>
<feature type="region of interest" description="Disordered" evidence="1">
    <location>
        <begin position="447"/>
        <end position="497"/>
    </location>
</feature>
<evidence type="ECO:0000313" key="3">
    <source>
        <dbReference type="Proteomes" id="UP000095285"/>
    </source>
</evidence>
<feature type="transmembrane region" description="Helical" evidence="2">
    <location>
        <begin position="705"/>
        <end position="727"/>
    </location>
</feature>
<keyword evidence="2" id="KW-0812">Transmembrane</keyword>
<dbReference type="SUPFAM" id="SSF52540">
    <property type="entry name" value="P-loop containing nucleoside triphosphate hydrolases"/>
    <property type="match status" value="1"/>
</dbReference>
<feature type="compositionally biased region" description="Polar residues" evidence="1">
    <location>
        <begin position="450"/>
        <end position="476"/>
    </location>
</feature>